<organism evidence="3">
    <name type="scientific">Drosophila grimshawi</name>
    <name type="common">Hawaiian fruit fly</name>
    <name type="synonym">Idiomyia grimshawi</name>
    <dbReference type="NCBI Taxonomy" id="7222"/>
    <lineage>
        <taxon>Eukaryota</taxon>
        <taxon>Metazoa</taxon>
        <taxon>Ecdysozoa</taxon>
        <taxon>Arthropoda</taxon>
        <taxon>Hexapoda</taxon>
        <taxon>Insecta</taxon>
        <taxon>Pterygota</taxon>
        <taxon>Neoptera</taxon>
        <taxon>Endopterygota</taxon>
        <taxon>Diptera</taxon>
        <taxon>Brachycera</taxon>
        <taxon>Muscomorpha</taxon>
        <taxon>Ephydroidea</taxon>
        <taxon>Drosophilidae</taxon>
        <taxon>Drosophila</taxon>
        <taxon>Hawaiian Drosophila</taxon>
    </lineage>
</organism>
<name>B4J659_DROGR</name>
<reference evidence="2 3" key="1">
    <citation type="journal article" date="2007" name="Nature">
        <title>Evolution of genes and genomes on the Drosophila phylogeny.</title>
        <authorList>
            <consortium name="Drosophila 12 Genomes Consortium"/>
            <person name="Clark A.G."/>
            <person name="Eisen M.B."/>
            <person name="Smith D.R."/>
            <person name="Bergman C.M."/>
            <person name="Oliver B."/>
            <person name="Markow T.A."/>
            <person name="Kaufman T.C."/>
            <person name="Kellis M."/>
            <person name="Gelbart W."/>
            <person name="Iyer V.N."/>
            <person name="Pollard D.A."/>
            <person name="Sackton T.B."/>
            <person name="Larracuente A.M."/>
            <person name="Singh N.D."/>
            <person name="Abad J.P."/>
            <person name="Abt D.N."/>
            <person name="Adryan B."/>
            <person name="Aguade M."/>
            <person name="Akashi H."/>
            <person name="Anderson W.W."/>
            <person name="Aquadro C.F."/>
            <person name="Ardell D.H."/>
            <person name="Arguello R."/>
            <person name="Artieri C.G."/>
            <person name="Barbash D.A."/>
            <person name="Barker D."/>
            <person name="Barsanti P."/>
            <person name="Batterham P."/>
            <person name="Batzoglou S."/>
            <person name="Begun D."/>
            <person name="Bhutkar A."/>
            <person name="Blanco E."/>
            <person name="Bosak S.A."/>
            <person name="Bradley R.K."/>
            <person name="Brand A.D."/>
            <person name="Brent M.R."/>
            <person name="Brooks A.N."/>
            <person name="Brown R.H."/>
            <person name="Butlin R.K."/>
            <person name="Caggese C."/>
            <person name="Calvi B.R."/>
            <person name="Bernardo de Carvalho A."/>
            <person name="Caspi A."/>
            <person name="Castrezana S."/>
            <person name="Celniker S.E."/>
            <person name="Chang J.L."/>
            <person name="Chapple C."/>
            <person name="Chatterji S."/>
            <person name="Chinwalla A."/>
            <person name="Civetta A."/>
            <person name="Clifton S.W."/>
            <person name="Comeron J.M."/>
            <person name="Costello J.C."/>
            <person name="Coyne J.A."/>
            <person name="Daub J."/>
            <person name="David R.G."/>
            <person name="Delcher A.L."/>
            <person name="Delehaunty K."/>
            <person name="Do C.B."/>
            <person name="Ebling H."/>
            <person name="Edwards K."/>
            <person name="Eickbush T."/>
            <person name="Evans J.D."/>
            <person name="Filipski A."/>
            <person name="Findeiss S."/>
            <person name="Freyhult E."/>
            <person name="Fulton L."/>
            <person name="Fulton R."/>
            <person name="Garcia A.C."/>
            <person name="Gardiner A."/>
            <person name="Garfield D.A."/>
            <person name="Garvin B.E."/>
            <person name="Gibson G."/>
            <person name="Gilbert D."/>
            <person name="Gnerre S."/>
            <person name="Godfrey J."/>
            <person name="Good R."/>
            <person name="Gotea V."/>
            <person name="Gravely B."/>
            <person name="Greenberg A.J."/>
            <person name="Griffiths-Jones S."/>
            <person name="Gross S."/>
            <person name="Guigo R."/>
            <person name="Gustafson E.A."/>
            <person name="Haerty W."/>
            <person name="Hahn M.W."/>
            <person name="Halligan D.L."/>
            <person name="Halpern A.L."/>
            <person name="Halter G.M."/>
            <person name="Han M.V."/>
            <person name="Heger A."/>
            <person name="Hillier L."/>
            <person name="Hinrichs A.S."/>
            <person name="Holmes I."/>
            <person name="Hoskins R.A."/>
            <person name="Hubisz M.J."/>
            <person name="Hultmark D."/>
            <person name="Huntley M.A."/>
            <person name="Jaffe D.B."/>
            <person name="Jagadeeshan S."/>
            <person name="Jeck W.R."/>
            <person name="Johnson J."/>
            <person name="Jones C.D."/>
            <person name="Jordan W.C."/>
            <person name="Karpen G.H."/>
            <person name="Kataoka E."/>
            <person name="Keightley P.D."/>
            <person name="Kheradpour P."/>
            <person name="Kirkness E.F."/>
            <person name="Koerich L.B."/>
            <person name="Kristiansen K."/>
            <person name="Kudrna D."/>
            <person name="Kulathinal R.J."/>
            <person name="Kumar S."/>
            <person name="Kwok R."/>
            <person name="Lander E."/>
            <person name="Langley C.H."/>
            <person name="Lapoint R."/>
            <person name="Lazzaro B.P."/>
            <person name="Lee S.J."/>
            <person name="Levesque L."/>
            <person name="Li R."/>
            <person name="Lin C.F."/>
            <person name="Lin M.F."/>
            <person name="Lindblad-Toh K."/>
            <person name="Llopart A."/>
            <person name="Long M."/>
            <person name="Low L."/>
            <person name="Lozovsky E."/>
            <person name="Lu J."/>
            <person name="Luo M."/>
            <person name="Machado C.A."/>
            <person name="Makalowski W."/>
            <person name="Marzo M."/>
            <person name="Matsuda M."/>
            <person name="Matzkin L."/>
            <person name="McAllister B."/>
            <person name="McBride C.S."/>
            <person name="McKernan B."/>
            <person name="McKernan K."/>
            <person name="Mendez-Lago M."/>
            <person name="Minx P."/>
            <person name="Mollenhauer M.U."/>
            <person name="Montooth K."/>
            <person name="Mount S.M."/>
            <person name="Mu X."/>
            <person name="Myers E."/>
            <person name="Negre B."/>
            <person name="Newfeld S."/>
            <person name="Nielsen R."/>
            <person name="Noor M.A."/>
            <person name="O'Grady P."/>
            <person name="Pachter L."/>
            <person name="Papaceit M."/>
            <person name="Parisi M.J."/>
            <person name="Parisi M."/>
            <person name="Parts L."/>
            <person name="Pedersen J.S."/>
            <person name="Pesole G."/>
            <person name="Phillippy A.M."/>
            <person name="Ponting C.P."/>
            <person name="Pop M."/>
            <person name="Porcelli D."/>
            <person name="Powell J.R."/>
            <person name="Prohaska S."/>
            <person name="Pruitt K."/>
            <person name="Puig M."/>
            <person name="Quesneville H."/>
            <person name="Ram K.R."/>
            <person name="Rand D."/>
            <person name="Rasmussen M.D."/>
            <person name="Reed L.K."/>
            <person name="Reenan R."/>
            <person name="Reily A."/>
            <person name="Remington K.A."/>
            <person name="Rieger T.T."/>
            <person name="Ritchie M.G."/>
            <person name="Robin C."/>
            <person name="Rogers Y.H."/>
            <person name="Rohde C."/>
            <person name="Rozas J."/>
            <person name="Rubenfield M.J."/>
            <person name="Ruiz A."/>
            <person name="Russo S."/>
            <person name="Salzberg S.L."/>
            <person name="Sanchez-Gracia A."/>
            <person name="Saranga D.J."/>
            <person name="Sato H."/>
            <person name="Schaeffer S.W."/>
            <person name="Schatz M.C."/>
            <person name="Schlenke T."/>
            <person name="Schwartz R."/>
            <person name="Segarra C."/>
            <person name="Singh R.S."/>
            <person name="Sirot L."/>
            <person name="Sirota M."/>
            <person name="Sisneros N.B."/>
            <person name="Smith C.D."/>
            <person name="Smith T.F."/>
            <person name="Spieth J."/>
            <person name="Stage D.E."/>
            <person name="Stark A."/>
            <person name="Stephan W."/>
            <person name="Strausberg R.L."/>
            <person name="Strempel S."/>
            <person name="Sturgill D."/>
            <person name="Sutton G."/>
            <person name="Sutton G.G."/>
            <person name="Tao W."/>
            <person name="Teichmann S."/>
            <person name="Tobari Y.N."/>
            <person name="Tomimura Y."/>
            <person name="Tsolas J.M."/>
            <person name="Valente V.L."/>
            <person name="Venter E."/>
            <person name="Venter J.C."/>
            <person name="Vicario S."/>
            <person name="Vieira F.G."/>
            <person name="Vilella A.J."/>
            <person name="Villasante A."/>
            <person name="Walenz B."/>
            <person name="Wang J."/>
            <person name="Wasserman M."/>
            <person name="Watts T."/>
            <person name="Wilson D."/>
            <person name="Wilson R.K."/>
            <person name="Wing R.A."/>
            <person name="Wolfner M.F."/>
            <person name="Wong A."/>
            <person name="Wong G.K."/>
            <person name="Wu C.I."/>
            <person name="Wu G."/>
            <person name="Yamamoto D."/>
            <person name="Yang H.P."/>
            <person name="Yang S.P."/>
            <person name="Yorke J.A."/>
            <person name="Yoshida K."/>
            <person name="Zdobnov E."/>
            <person name="Zhang P."/>
            <person name="Zhang Y."/>
            <person name="Zimin A.V."/>
            <person name="Baldwin J."/>
            <person name="Abdouelleil A."/>
            <person name="Abdulkadir J."/>
            <person name="Abebe A."/>
            <person name="Abera B."/>
            <person name="Abreu J."/>
            <person name="Acer S.C."/>
            <person name="Aftuck L."/>
            <person name="Alexander A."/>
            <person name="An P."/>
            <person name="Anderson E."/>
            <person name="Anderson S."/>
            <person name="Arachi H."/>
            <person name="Azer M."/>
            <person name="Bachantsang P."/>
            <person name="Barry A."/>
            <person name="Bayul T."/>
            <person name="Berlin A."/>
            <person name="Bessette D."/>
            <person name="Bloom T."/>
            <person name="Blye J."/>
            <person name="Boguslavskiy L."/>
            <person name="Bonnet C."/>
            <person name="Boukhgalter B."/>
            <person name="Bourzgui I."/>
            <person name="Brown A."/>
            <person name="Cahill P."/>
            <person name="Channer S."/>
            <person name="Cheshatsang Y."/>
            <person name="Chuda L."/>
            <person name="Citroen M."/>
            <person name="Collymore A."/>
            <person name="Cooke P."/>
            <person name="Costello M."/>
            <person name="D'Aco K."/>
            <person name="Daza R."/>
            <person name="De Haan G."/>
            <person name="DeGray S."/>
            <person name="DeMaso C."/>
            <person name="Dhargay N."/>
            <person name="Dooley K."/>
            <person name="Dooley E."/>
            <person name="Doricent M."/>
            <person name="Dorje P."/>
            <person name="Dorjee K."/>
            <person name="Dupes A."/>
            <person name="Elong R."/>
            <person name="Falk J."/>
            <person name="Farina A."/>
            <person name="Faro S."/>
            <person name="Ferguson D."/>
            <person name="Fisher S."/>
            <person name="Foley C.D."/>
            <person name="Franke A."/>
            <person name="Friedrich D."/>
            <person name="Gadbois L."/>
            <person name="Gearin G."/>
            <person name="Gearin C.R."/>
            <person name="Giannoukos G."/>
            <person name="Goode T."/>
            <person name="Graham J."/>
            <person name="Grandbois E."/>
            <person name="Grewal S."/>
            <person name="Gyaltsen K."/>
            <person name="Hafez N."/>
            <person name="Hagos B."/>
            <person name="Hall J."/>
            <person name="Henson C."/>
            <person name="Hollinger A."/>
            <person name="Honan T."/>
            <person name="Huard M.D."/>
            <person name="Hughes L."/>
            <person name="Hurhula B."/>
            <person name="Husby M.E."/>
            <person name="Kamat A."/>
            <person name="Kanga B."/>
            <person name="Kashin S."/>
            <person name="Khazanovich D."/>
            <person name="Kisner P."/>
            <person name="Lance K."/>
            <person name="Lara M."/>
            <person name="Lee W."/>
            <person name="Lennon N."/>
            <person name="Letendre F."/>
            <person name="LeVine R."/>
            <person name="Lipovsky A."/>
            <person name="Liu X."/>
            <person name="Liu J."/>
            <person name="Liu S."/>
            <person name="Lokyitsang T."/>
            <person name="Lokyitsang Y."/>
            <person name="Lubonja R."/>
            <person name="Lui A."/>
            <person name="MacDonald P."/>
            <person name="Magnisalis V."/>
            <person name="Maru K."/>
            <person name="Matthews C."/>
            <person name="McCusker W."/>
            <person name="McDonough S."/>
            <person name="Mehta T."/>
            <person name="Meldrim J."/>
            <person name="Meneus L."/>
            <person name="Mihai O."/>
            <person name="Mihalev A."/>
            <person name="Mihova T."/>
            <person name="Mittelman R."/>
            <person name="Mlenga V."/>
            <person name="Montmayeur A."/>
            <person name="Mulrain L."/>
            <person name="Navidi A."/>
            <person name="Naylor J."/>
            <person name="Negash T."/>
            <person name="Nguyen T."/>
            <person name="Nguyen N."/>
            <person name="Nicol R."/>
            <person name="Norbu C."/>
            <person name="Norbu N."/>
            <person name="Novod N."/>
            <person name="O'Neill B."/>
            <person name="Osman S."/>
            <person name="Markiewicz E."/>
            <person name="Oyono O.L."/>
            <person name="Patti C."/>
            <person name="Phunkhang P."/>
            <person name="Pierre F."/>
            <person name="Priest M."/>
            <person name="Raghuraman S."/>
            <person name="Rege F."/>
            <person name="Reyes R."/>
            <person name="Rise C."/>
            <person name="Rogov P."/>
            <person name="Ross K."/>
            <person name="Ryan E."/>
            <person name="Settipalli S."/>
            <person name="Shea T."/>
            <person name="Sherpa N."/>
            <person name="Shi L."/>
            <person name="Shih D."/>
            <person name="Sparrow T."/>
            <person name="Spaulding J."/>
            <person name="Stalker J."/>
            <person name="Stange-Thomann N."/>
            <person name="Stavropoulos S."/>
            <person name="Stone C."/>
            <person name="Strader C."/>
            <person name="Tesfaye S."/>
            <person name="Thomson T."/>
            <person name="Thoulutsang Y."/>
            <person name="Thoulutsang D."/>
            <person name="Topham K."/>
            <person name="Topping I."/>
            <person name="Tsamla T."/>
            <person name="Vassiliev H."/>
            <person name="Vo A."/>
            <person name="Wangchuk T."/>
            <person name="Wangdi T."/>
            <person name="Weiand M."/>
            <person name="Wilkinson J."/>
            <person name="Wilson A."/>
            <person name="Yadav S."/>
            <person name="Young G."/>
            <person name="Yu Q."/>
            <person name="Zembek L."/>
            <person name="Zhong D."/>
            <person name="Zimmer A."/>
            <person name="Zwirko Z."/>
            <person name="Jaffe D.B."/>
            <person name="Alvarez P."/>
            <person name="Brockman W."/>
            <person name="Butler J."/>
            <person name="Chin C."/>
            <person name="Gnerre S."/>
            <person name="Grabherr M."/>
            <person name="Kleber M."/>
            <person name="Mauceli E."/>
            <person name="MacCallum I."/>
        </authorList>
    </citation>
    <scope>NUCLEOTIDE SEQUENCE [LARGE SCALE GENOMIC DNA]</scope>
    <source>
        <strain evidence="3">Tucson 15287-2541.00</strain>
    </source>
</reference>
<dbReference type="OMA" id="NYHITEI"/>
<accession>B4J659</accession>
<dbReference type="PhylomeDB" id="B4J659"/>
<evidence type="ECO:0000313" key="3">
    <source>
        <dbReference type="Proteomes" id="UP000001070"/>
    </source>
</evidence>
<keyword evidence="3" id="KW-1185">Reference proteome</keyword>
<dbReference type="OrthoDB" id="8180835at2759"/>
<dbReference type="KEGG" id="dgr:6559815"/>
<protein>
    <submittedName>
        <fullName evidence="2">GH20182</fullName>
    </submittedName>
</protein>
<keyword evidence="1" id="KW-0472">Membrane</keyword>
<feature type="transmembrane region" description="Helical" evidence="1">
    <location>
        <begin position="15"/>
        <end position="35"/>
    </location>
</feature>
<dbReference type="HOGENOM" id="CLU_1424798_0_0_1"/>
<keyword evidence="1" id="KW-0812">Transmembrane</keyword>
<feature type="transmembrane region" description="Helical" evidence="1">
    <location>
        <begin position="80"/>
        <end position="100"/>
    </location>
</feature>
<gene>
    <name evidence="2" type="primary">Dgri\GH20182</name>
    <name evidence="2" type="ORF">Dgri_GH20182</name>
</gene>
<dbReference type="Proteomes" id="UP000001070">
    <property type="component" value="Unassembled WGS sequence"/>
</dbReference>
<dbReference type="AlphaFoldDB" id="B4J659"/>
<proteinExistence type="predicted"/>
<dbReference type="eggNOG" id="ENOG502S28Z">
    <property type="taxonomic scope" value="Eukaryota"/>
</dbReference>
<dbReference type="InParanoid" id="B4J659"/>
<dbReference type="EMBL" id="CH916367">
    <property type="protein sequence ID" value="EDW01917.1"/>
    <property type="molecule type" value="Genomic_DNA"/>
</dbReference>
<sequence length="157" mass="17949">MLLNTLSLTKEADEFSLLTFTGYIFISMILLICRFTEKNSNYHICEIILLSFGVIFFTTQGLLTFSIVEQLQDDVSVFSYVIGSLSFICALLFALDLFFFKRMSEPKNAISQTDLEWKTKAATYKQGLEIATNEKTACCRQAVLKTEKKLTYLRTDL</sequence>
<evidence type="ECO:0000313" key="2">
    <source>
        <dbReference type="EMBL" id="EDW01917.1"/>
    </source>
</evidence>
<feature type="transmembrane region" description="Helical" evidence="1">
    <location>
        <begin position="47"/>
        <end position="68"/>
    </location>
</feature>
<keyword evidence="1" id="KW-1133">Transmembrane helix</keyword>
<evidence type="ECO:0000256" key="1">
    <source>
        <dbReference type="SAM" id="Phobius"/>
    </source>
</evidence>